<gene>
    <name evidence="3" type="ORF">PPERSA_10834</name>
</gene>
<reference evidence="3 4" key="1">
    <citation type="journal article" date="2015" name="Sci. Rep.">
        <title>Genome of the facultative scuticociliatosis pathogen Pseudocohnilembus persalinus provides insight into its virulence through horizontal gene transfer.</title>
        <authorList>
            <person name="Xiong J."/>
            <person name="Wang G."/>
            <person name="Cheng J."/>
            <person name="Tian M."/>
            <person name="Pan X."/>
            <person name="Warren A."/>
            <person name="Jiang C."/>
            <person name="Yuan D."/>
            <person name="Miao W."/>
        </authorList>
    </citation>
    <scope>NUCLEOTIDE SEQUENCE [LARGE SCALE GENOMIC DNA]</scope>
    <source>
        <strain evidence="3">36N120E</strain>
    </source>
</reference>
<dbReference type="Gene3D" id="3.60.21.70">
    <property type="entry name" value="PhoD-like phosphatase"/>
    <property type="match status" value="1"/>
</dbReference>
<evidence type="ECO:0000313" key="4">
    <source>
        <dbReference type="Proteomes" id="UP000054937"/>
    </source>
</evidence>
<keyword evidence="1" id="KW-1133">Transmembrane helix</keyword>
<dbReference type="PANTHER" id="PTHR33987:SF1">
    <property type="entry name" value="CALCINEURIN-LIKE METALLO-PHOSPHOESTERASE SUPERFAMILY PROTEIN"/>
    <property type="match status" value="1"/>
</dbReference>
<sequence>MVMPNVFVPEVDGFEYYKKLLRTKNDPNYQILLNSTRVVGVWDDHDYGLNNGGIDFKYKDRNQQFFLDFLDEPKFSPRRARKGIYEAYYIGEPKLVKVLLLDVRYSNNHMTGDVLGQEQWNWLDEQLSEYSPLLYVIASGMQIIPDNKPGAETWPAESKQKLYELIKKNEASVLLLSGDIHQSEFLTHPCSQKLVGYDLVEFTSSGLTMGFGHGLPVIGELFNTLIDDTYSTSKDRYQEKNYGIIEIELNENKLSESIITLNQHGLNTLNKPIQQRKYQLKDFQKKLVLKDESSCVLNDGSTNIERMINHIPKSLYKEIIVNKHYDQGVIILAILGGITFVLWFYCWLFKIITGIYKLRDEKKARKPKQKKQ</sequence>
<dbReference type="EMBL" id="LDAU01000194">
    <property type="protein sequence ID" value="KRX00335.1"/>
    <property type="molecule type" value="Genomic_DNA"/>
</dbReference>
<dbReference type="Pfam" id="PF09423">
    <property type="entry name" value="PhoD"/>
    <property type="match status" value="1"/>
</dbReference>
<comment type="caution">
    <text evidence="3">The sequence shown here is derived from an EMBL/GenBank/DDBJ whole genome shotgun (WGS) entry which is preliminary data.</text>
</comment>
<dbReference type="InterPro" id="IPR029052">
    <property type="entry name" value="Metallo-depent_PP-like"/>
</dbReference>
<dbReference type="InParanoid" id="A0A0V0QDN8"/>
<dbReference type="Proteomes" id="UP000054937">
    <property type="component" value="Unassembled WGS sequence"/>
</dbReference>
<dbReference type="OrthoDB" id="10266805at2759"/>
<dbReference type="PANTHER" id="PTHR33987">
    <property type="entry name" value="CALCINEURIN-LIKE METALLO-PHOSPHOESTERASE SUPERFAMILY PROTEIN"/>
    <property type="match status" value="1"/>
</dbReference>
<keyword evidence="1" id="KW-0812">Transmembrane</keyword>
<proteinExistence type="predicted"/>
<dbReference type="InterPro" id="IPR018946">
    <property type="entry name" value="PhoD-like_MPP"/>
</dbReference>
<keyword evidence="1" id="KW-0472">Membrane</keyword>
<keyword evidence="4" id="KW-1185">Reference proteome</keyword>
<feature type="domain" description="PhoD-like phosphatase metallophosphatase" evidence="2">
    <location>
        <begin position="15"/>
        <end position="254"/>
    </location>
</feature>
<evidence type="ECO:0000259" key="2">
    <source>
        <dbReference type="Pfam" id="PF09423"/>
    </source>
</evidence>
<dbReference type="AlphaFoldDB" id="A0A0V0QDN8"/>
<evidence type="ECO:0000256" key="1">
    <source>
        <dbReference type="SAM" id="Phobius"/>
    </source>
</evidence>
<accession>A0A0V0QDN8</accession>
<dbReference type="InterPro" id="IPR038607">
    <property type="entry name" value="PhoD-like_sf"/>
</dbReference>
<dbReference type="CDD" id="cd07389">
    <property type="entry name" value="MPP_PhoD"/>
    <property type="match status" value="1"/>
</dbReference>
<name>A0A0V0QDN8_PSEPJ</name>
<organism evidence="3 4">
    <name type="scientific">Pseudocohnilembus persalinus</name>
    <name type="common">Ciliate</name>
    <dbReference type="NCBI Taxonomy" id="266149"/>
    <lineage>
        <taxon>Eukaryota</taxon>
        <taxon>Sar</taxon>
        <taxon>Alveolata</taxon>
        <taxon>Ciliophora</taxon>
        <taxon>Intramacronucleata</taxon>
        <taxon>Oligohymenophorea</taxon>
        <taxon>Scuticociliatia</taxon>
        <taxon>Philasterida</taxon>
        <taxon>Pseudocohnilembidae</taxon>
        <taxon>Pseudocohnilembus</taxon>
    </lineage>
</organism>
<evidence type="ECO:0000313" key="3">
    <source>
        <dbReference type="EMBL" id="KRX00335.1"/>
    </source>
</evidence>
<dbReference type="SUPFAM" id="SSF56300">
    <property type="entry name" value="Metallo-dependent phosphatases"/>
    <property type="match status" value="1"/>
</dbReference>
<feature type="transmembrane region" description="Helical" evidence="1">
    <location>
        <begin position="329"/>
        <end position="356"/>
    </location>
</feature>
<protein>
    <recommendedName>
        <fullName evidence="2">PhoD-like phosphatase metallophosphatase domain-containing protein</fullName>
    </recommendedName>
</protein>
<dbReference type="FunCoup" id="A0A0V0QDN8">
    <property type="interactions" value="34"/>
</dbReference>